<protein>
    <submittedName>
        <fullName evidence="2">Uncharacterized protein</fullName>
    </submittedName>
</protein>
<feature type="compositionally biased region" description="Acidic residues" evidence="1">
    <location>
        <begin position="191"/>
        <end position="211"/>
    </location>
</feature>
<feature type="compositionally biased region" description="Basic and acidic residues" evidence="1">
    <location>
        <begin position="75"/>
        <end position="88"/>
    </location>
</feature>
<accession>A3BDB1</accession>
<name>A3BDB1_ORYSJ</name>
<feature type="compositionally biased region" description="Basic and acidic residues" evidence="1">
    <location>
        <begin position="149"/>
        <end position="161"/>
    </location>
</feature>
<dbReference type="Proteomes" id="UP000007752">
    <property type="component" value="Chromosome 6"/>
</dbReference>
<sequence>MPPPPTPPTAILHPRGFGAAAGASPSARSAAHRRAAASHGHPSKPGHLPFLPPSHPNPNPPRDPNSPAPEKKRRSPELEKKHLEHESRSTSGDSKFARFGYGECKDAIHAIRTQLQSKSTEKKMITKQVITELLSNGGSGGCENGESAGDERQHGERRAEQPQEEGDARFGAADAAGRCSAAGGEQVHEDDGAEEHEDAAGVEEQLAAEDGDVGKGSVA</sequence>
<feature type="region of interest" description="Disordered" evidence="1">
    <location>
        <begin position="1"/>
        <end position="98"/>
    </location>
</feature>
<feature type="compositionally biased region" description="Pro residues" evidence="1">
    <location>
        <begin position="50"/>
        <end position="67"/>
    </location>
</feature>
<feature type="compositionally biased region" description="Basic residues" evidence="1">
    <location>
        <begin position="30"/>
        <end position="44"/>
    </location>
</feature>
<feature type="compositionally biased region" description="Low complexity" evidence="1">
    <location>
        <begin position="18"/>
        <end position="29"/>
    </location>
</feature>
<gene>
    <name evidence="2" type="ORF">OsJ_21878</name>
</gene>
<dbReference type="AlphaFoldDB" id="A3BDB1"/>
<feature type="compositionally biased region" description="Low complexity" evidence="1">
    <location>
        <begin position="169"/>
        <end position="184"/>
    </location>
</feature>
<organism evidence="2">
    <name type="scientific">Oryza sativa subsp. japonica</name>
    <name type="common">Rice</name>
    <dbReference type="NCBI Taxonomy" id="39947"/>
    <lineage>
        <taxon>Eukaryota</taxon>
        <taxon>Viridiplantae</taxon>
        <taxon>Streptophyta</taxon>
        <taxon>Embryophyta</taxon>
        <taxon>Tracheophyta</taxon>
        <taxon>Spermatophyta</taxon>
        <taxon>Magnoliopsida</taxon>
        <taxon>Liliopsida</taxon>
        <taxon>Poales</taxon>
        <taxon>Poaceae</taxon>
        <taxon>BOP clade</taxon>
        <taxon>Oryzoideae</taxon>
        <taxon>Oryzeae</taxon>
        <taxon>Oryzinae</taxon>
        <taxon>Oryza</taxon>
        <taxon>Oryza sativa</taxon>
    </lineage>
</organism>
<feature type="region of interest" description="Disordered" evidence="1">
    <location>
        <begin position="134"/>
        <end position="219"/>
    </location>
</feature>
<reference evidence="2" key="2">
    <citation type="submission" date="2008-12" db="EMBL/GenBank/DDBJ databases">
        <title>Improved gene annotation of the rice (Oryza sativa) genomes.</title>
        <authorList>
            <person name="Wang J."/>
            <person name="Li R."/>
            <person name="Fan W."/>
            <person name="Huang Q."/>
            <person name="Zhang J."/>
            <person name="Zhou Y."/>
            <person name="Hu Y."/>
            <person name="Zi S."/>
            <person name="Li J."/>
            <person name="Ni P."/>
            <person name="Zheng H."/>
            <person name="Zhang Y."/>
            <person name="Zhao M."/>
            <person name="Hao Q."/>
            <person name="McDermott J."/>
            <person name="Samudrala R."/>
            <person name="Kristiansen K."/>
            <person name="Wong G.K.-S."/>
        </authorList>
    </citation>
    <scope>NUCLEOTIDE SEQUENCE</scope>
</reference>
<dbReference type="EMBL" id="CM000143">
    <property type="protein sequence ID" value="EAZ37550.1"/>
    <property type="molecule type" value="Genomic_DNA"/>
</dbReference>
<evidence type="ECO:0000313" key="2">
    <source>
        <dbReference type="EMBL" id="EAZ37550.1"/>
    </source>
</evidence>
<reference evidence="2" key="1">
    <citation type="journal article" date="2005" name="PLoS Biol.">
        <title>The genomes of Oryza sativa: a history of duplications.</title>
        <authorList>
            <person name="Yu J."/>
            <person name="Wang J."/>
            <person name="Lin W."/>
            <person name="Li S."/>
            <person name="Li H."/>
            <person name="Zhou J."/>
            <person name="Ni P."/>
            <person name="Dong W."/>
            <person name="Hu S."/>
            <person name="Zeng C."/>
            <person name="Zhang J."/>
            <person name="Zhang Y."/>
            <person name="Li R."/>
            <person name="Xu Z."/>
            <person name="Li S."/>
            <person name="Li X."/>
            <person name="Zheng H."/>
            <person name="Cong L."/>
            <person name="Lin L."/>
            <person name="Yin J."/>
            <person name="Geng J."/>
            <person name="Li G."/>
            <person name="Shi J."/>
            <person name="Liu J."/>
            <person name="Lv H."/>
            <person name="Li J."/>
            <person name="Wang J."/>
            <person name="Deng Y."/>
            <person name="Ran L."/>
            <person name="Shi X."/>
            <person name="Wang X."/>
            <person name="Wu Q."/>
            <person name="Li C."/>
            <person name="Ren X."/>
            <person name="Wang J."/>
            <person name="Wang X."/>
            <person name="Li D."/>
            <person name="Liu D."/>
            <person name="Zhang X."/>
            <person name="Ji Z."/>
            <person name="Zhao W."/>
            <person name="Sun Y."/>
            <person name="Zhang Z."/>
            <person name="Bao J."/>
            <person name="Han Y."/>
            <person name="Dong L."/>
            <person name="Ji J."/>
            <person name="Chen P."/>
            <person name="Wu S."/>
            <person name="Liu J."/>
            <person name="Xiao Y."/>
            <person name="Bu D."/>
            <person name="Tan J."/>
            <person name="Yang L."/>
            <person name="Ye C."/>
            <person name="Zhang J."/>
            <person name="Xu J."/>
            <person name="Zhou Y."/>
            <person name="Yu Y."/>
            <person name="Zhang B."/>
            <person name="Zhuang S."/>
            <person name="Wei H."/>
            <person name="Liu B."/>
            <person name="Lei M."/>
            <person name="Yu H."/>
            <person name="Li Y."/>
            <person name="Xu H."/>
            <person name="Wei S."/>
            <person name="He X."/>
            <person name="Fang L."/>
            <person name="Zhang Z."/>
            <person name="Zhang Y."/>
            <person name="Huang X."/>
            <person name="Su Z."/>
            <person name="Tong W."/>
            <person name="Li J."/>
            <person name="Tong Z."/>
            <person name="Li S."/>
            <person name="Ye J."/>
            <person name="Wang L."/>
            <person name="Fang L."/>
            <person name="Lei T."/>
            <person name="Chen C."/>
            <person name="Chen H."/>
            <person name="Xu Z."/>
            <person name="Li H."/>
            <person name="Huang H."/>
            <person name="Zhang F."/>
            <person name="Xu H."/>
            <person name="Li N."/>
            <person name="Zhao C."/>
            <person name="Li S."/>
            <person name="Dong L."/>
            <person name="Huang Y."/>
            <person name="Li L."/>
            <person name="Xi Y."/>
            <person name="Qi Q."/>
            <person name="Li W."/>
            <person name="Zhang B."/>
            <person name="Hu W."/>
            <person name="Zhang Y."/>
            <person name="Tian X."/>
            <person name="Jiao Y."/>
            <person name="Liang X."/>
            <person name="Jin J."/>
            <person name="Gao L."/>
            <person name="Zheng W."/>
            <person name="Hao B."/>
            <person name="Liu S."/>
            <person name="Wang W."/>
            <person name="Yuan L."/>
            <person name="Cao M."/>
            <person name="McDermott J."/>
            <person name="Samudrala R."/>
            <person name="Wang J."/>
            <person name="Wong G.K."/>
            <person name="Yang H."/>
        </authorList>
    </citation>
    <scope>NUCLEOTIDE SEQUENCE [LARGE SCALE GENOMIC DNA]</scope>
</reference>
<evidence type="ECO:0000256" key="1">
    <source>
        <dbReference type="SAM" id="MobiDB-lite"/>
    </source>
</evidence>
<proteinExistence type="predicted"/>